<keyword evidence="3" id="KW-1185">Reference proteome</keyword>
<dbReference type="EMBL" id="MEIA01000282">
    <property type="protein sequence ID" value="OJF11727.1"/>
    <property type="molecule type" value="Genomic_DNA"/>
</dbReference>
<comment type="caution">
    <text evidence="2">The sequence shown here is derived from an EMBL/GenBank/DDBJ whole genome shotgun (WGS) entry which is preliminary data.</text>
</comment>
<gene>
    <name evidence="2" type="ORF">BG844_24610</name>
</gene>
<name>A0A1K0FFV3_9ACTN</name>
<evidence type="ECO:0000256" key="1">
    <source>
        <dbReference type="SAM" id="MobiDB-lite"/>
    </source>
</evidence>
<accession>A0A1K0FFV3</accession>
<protein>
    <submittedName>
        <fullName evidence="2">Uncharacterized protein</fullName>
    </submittedName>
</protein>
<evidence type="ECO:0000313" key="3">
    <source>
        <dbReference type="Proteomes" id="UP000182486"/>
    </source>
</evidence>
<sequence length="78" mass="8322">MFTAACATDLAQAAAVAAGLANEPADLVRMGSAMSWLWTRASISAERAAPPRDADDNLDGPYRPPRSEQTGMRWSAAW</sequence>
<dbReference type="AlphaFoldDB" id="A0A1K0FFV3"/>
<evidence type="ECO:0000313" key="2">
    <source>
        <dbReference type="EMBL" id="OJF11727.1"/>
    </source>
</evidence>
<proteinExistence type="predicted"/>
<organism evidence="2 3">
    <name type="scientific">Couchioplanes caeruleus subsp. caeruleus</name>
    <dbReference type="NCBI Taxonomy" id="56427"/>
    <lineage>
        <taxon>Bacteria</taxon>
        <taxon>Bacillati</taxon>
        <taxon>Actinomycetota</taxon>
        <taxon>Actinomycetes</taxon>
        <taxon>Micromonosporales</taxon>
        <taxon>Micromonosporaceae</taxon>
        <taxon>Couchioplanes</taxon>
    </lineage>
</organism>
<feature type="region of interest" description="Disordered" evidence="1">
    <location>
        <begin position="46"/>
        <end position="78"/>
    </location>
</feature>
<dbReference type="Proteomes" id="UP000182486">
    <property type="component" value="Unassembled WGS sequence"/>
</dbReference>
<reference evidence="2 3" key="1">
    <citation type="submission" date="2016-09" db="EMBL/GenBank/DDBJ databases">
        <title>Couchioplanes caeruleus draft genome sequence.</title>
        <authorList>
            <person name="Sheehan J."/>
            <person name="Caffrey P."/>
        </authorList>
    </citation>
    <scope>NUCLEOTIDE SEQUENCE [LARGE SCALE GENOMIC DNA]</scope>
    <source>
        <strain evidence="2 3">DSM 43634</strain>
    </source>
</reference>